<reference evidence="6 7" key="1">
    <citation type="submission" date="2017-06" db="EMBL/GenBank/DDBJ databases">
        <title>Genome sequencing of cyanobaciteial culture collection at National Institute for Environmental Studies (NIES).</title>
        <authorList>
            <person name="Hirose Y."/>
            <person name="Shimura Y."/>
            <person name="Fujisawa T."/>
            <person name="Nakamura Y."/>
            <person name="Kawachi M."/>
        </authorList>
    </citation>
    <scope>NUCLEOTIDE SEQUENCE [LARGE SCALE GENOMIC DNA]</scope>
    <source>
        <strain evidence="6 7">NIES-267</strain>
    </source>
</reference>
<dbReference type="PANTHER" id="PTHR45719:SF3">
    <property type="entry name" value="BETA-GLUCURONOSYLTRANSFERASE GLCAT14A"/>
    <property type="match status" value="1"/>
</dbReference>
<evidence type="ECO:0000256" key="5">
    <source>
        <dbReference type="ARBA" id="ARBA00023180"/>
    </source>
</evidence>
<dbReference type="GO" id="GO:0016020">
    <property type="term" value="C:membrane"/>
    <property type="evidence" value="ECO:0007669"/>
    <property type="project" value="UniProtKB-SubCell"/>
</dbReference>
<dbReference type="InterPro" id="IPR003406">
    <property type="entry name" value="Glyco_trans_14"/>
</dbReference>
<accession>A0A1Z4LSN2</accession>
<keyword evidence="5" id="KW-0325">Glycoprotein</keyword>
<proteinExistence type="predicted"/>
<evidence type="ECO:0000256" key="4">
    <source>
        <dbReference type="ARBA" id="ARBA00023136"/>
    </source>
</evidence>
<evidence type="ECO:0008006" key="8">
    <source>
        <dbReference type="Google" id="ProtNLM"/>
    </source>
</evidence>
<comment type="subcellular location">
    <subcellularLocation>
        <location evidence="1">Membrane</location>
        <topology evidence="1">Single-pass type II membrane protein</topology>
    </subcellularLocation>
</comment>
<dbReference type="PANTHER" id="PTHR45719">
    <property type="entry name" value="GLYCOSYLTRANSFERASE"/>
    <property type="match status" value="1"/>
</dbReference>
<keyword evidence="4" id="KW-0472">Membrane</keyword>
<dbReference type="AlphaFoldDB" id="A0A1Z4LSN2"/>
<sequence>MKACYLILSHKNPKQIYRLIRTIKTASPDCYIILSHDPRNCDIDVSRLEQIPGIYVQFATADRGDFSLVENYFSAVDWLVNNNIDFDWLIKLSAQDYPTQPISEIEYSLSKTQYDGFMEYFKVFSPESHWSLKEGSGRYLYRYKKIPFSLPKWLFSVLKATRIVNRLQKFFRIDFEYGLRFGLKPKSIFNSNFQCYGGLFFTILSKKCINYLYSFYQNNPHIVEYYKETLIPEESLIQTILVNSKKFQFYRECKHYIDFSNSIHGHPKILTESDYEAMTQQKYYFARKFDLDSNSRILDILDQDFANKHNKKVSESSLS</sequence>
<dbReference type="InterPro" id="IPR044610">
    <property type="entry name" value="GLCAT14A/B/C"/>
</dbReference>
<dbReference type="OrthoDB" id="7943907at2"/>
<gene>
    <name evidence="6" type="ORF">NIES267_37510</name>
</gene>
<keyword evidence="7" id="KW-1185">Reference proteome</keyword>
<dbReference type="Pfam" id="PF02485">
    <property type="entry name" value="Branch"/>
    <property type="match status" value="1"/>
</dbReference>
<name>A0A1Z4LSN2_9CYAN</name>
<keyword evidence="2" id="KW-0328">Glycosyltransferase</keyword>
<dbReference type="GO" id="GO:0015020">
    <property type="term" value="F:glucuronosyltransferase activity"/>
    <property type="evidence" value="ECO:0007669"/>
    <property type="project" value="InterPro"/>
</dbReference>
<keyword evidence="3" id="KW-0808">Transferase</keyword>
<evidence type="ECO:0000256" key="2">
    <source>
        <dbReference type="ARBA" id="ARBA00022676"/>
    </source>
</evidence>
<dbReference type="EMBL" id="AP018227">
    <property type="protein sequence ID" value="BAY84255.1"/>
    <property type="molecule type" value="Genomic_DNA"/>
</dbReference>
<evidence type="ECO:0000313" key="7">
    <source>
        <dbReference type="Proteomes" id="UP000218418"/>
    </source>
</evidence>
<organism evidence="6 7">
    <name type="scientific">Calothrix parasitica NIES-267</name>
    <dbReference type="NCBI Taxonomy" id="1973488"/>
    <lineage>
        <taxon>Bacteria</taxon>
        <taxon>Bacillati</taxon>
        <taxon>Cyanobacteriota</taxon>
        <taxon>Cyanophyceae</taxon>
        <taxon>Nostocales</taxon>
        <taxon>Calotrichaceae</taxon>
        <taxon>Calothrix</taxon>
    </lineage>
</organism>
<evidence type="ECO:0000313" key="6">
    <source>
        <dbReference type="EMBL" id="BAY84255.1"/>
    </source>
</evidence>
<evidence type="ECO:0000256" key="3">
    <source>
        <dbReference type="ARBA" id="ARBA00022679"/>
    </source>
</evidence>
<evidence type="ECO:0000256" key="1">
    <source>
        <dbReference type="ARBA" id="ARBA00004606"/>
    </source>
</evidence>
<protein>
    <recommendedName>
        <fullName evidence="8">N-acetylglucosaminyltransferase</fullName>
    </recommendedName>
</protein>
<dbReference type="Proteomes" id="UP000218418">
    <property type="component" value="Chromosome"/>
</dbReference>